<accession>A0A4R2N805</accession>
<dbReference type="Pfam" id="PF07793">
    <property type="entry name" value="DUF1631"/>
    <property type="match status" value="1"/>
</dbReference>
<dbReference type="Proteomes" id="UP000295182">
    <property type="component" value="Unassembled WGS sequence"/>
</dbReference>
<evidence type="ECO:0000313" key="2">
    <source>
        <dbReference type="Proteomes" id="UP000295182"/>
    </source>
</evidence>
<dbReference type="InterPro" id="IPR012434">
    <property type="entry name" value="DUF1631"/>
</dbReference>
<protein>
    <submittedName>
        <fullName evidence="1">Uncharacterized protein DUF1631</fullName>
    </submittedName>
</protein>
<reference evidence="1 2" key="1">
    <citation type="submission" date="2019-03" db="EMBL/GenBank/DDBJ databases">
        <title>Genomic Encyclopedia of Type Strains, Phase IV (KMG-IV): sequencing the most valuable type-strain genomes for metagenomic binning, comparative biology and taxonomic classification.</title>
        <authorList>
            <person name="Goeker M."/>
        </authorList>
    </citation>
    <scope>NUCLEOTIDE SEQUENCE [LARGE SCALE GENOMIC DNA]</scope>
    <source>
        <strain evidence="1 2">DSM 1837</strain>
    </source>
</reference>
<keyword evidence="2" id="KW-1185">Reference proteome</keyword>
<dbReference type="RefSeq" id="WP_119013963.1">
    <property type="nucleotide sequence ID" value="NZ_QXNC01000025.1"/>
</dbReference>
<sequence>MHNPVTPRTQQSLAHQVRQQFVAALSASLADIDKAVLEFLTALMGQTGTQREMQSRRDAWQLYGQHRAEWVSATQRALQQALGPQASASRSASLSGASLELLSDDVVENKIVASRMALTVLEAVSTHFDALRLRVQRLEGQELGRNDILRPETLSLLLVERWVEVGLPRANLQTVIDPLQRALAERVQAAYQACNDFLGGQGVAPQDVRLRVSRPAGGATGAGTVSGSLVSQALEQSQGALSAARGLGTESALGPVSVDAAPAARPATGMAPLPALTPLARARQRAYGVMGQLRRLMAQPALVGVGGLSAIGGLGAMGTGLVPVSSATGMGAMGASGTSAVQAPPASAALAHALAEQRVQAETYYSTVGALVQDVSPAAVVQLVGAVRDRSAELKKKAGTDSEKAIIEVVALMFQSILSEDRIPPVVRVWFARLQVPVLRVALAEPEFFSNLNHPARQLIDRMGACVMGFDATSIGGSALEAEIRRVVQVIEQYPETGRRVFQLVHDEFEKFLAQFLTQKQSTSRVVSVAQQVEQKETLAIQYTIELRTMLKDMPVRDEIRDFLFKTWAEVLALSAVREGAQHADTLAFKQTAADLVWAASAKPHRSDRAQVIQSLPGLLQRLRQGLNLLGVQGAAQDVQVKALTDTLAEAFLSKTAAIPREHIDAMARRLANLEDFIDDAVLGDLPLDAESIEMMLGIDASAIHVVADNGTPVEEAMLDWARELQPGTWFTLDHNGARAQVQYVWQSQRKQLHLFAAVDGSSYLIQLRRLAAYLQAGLIMAQEEEGLTVRAARDALAKIDANPERLLN</sequence>
<comment type="caution">
    <text evidence="1">The sequence shown here is derived from an EMBL/GenBank/DDBJ whole genome shotgun (WGS) entry which is preliminary data.</text>
</comment>
<dbReference type="EMBL" id="SLXH01000014">
    <property type="protein sequence ID" value="TCP17081.1"/>
    <property type="molecule type" value="Genomic_DNA"/>
</dbReference>
<gene>
    <name evidence="1" type="ORF">EV674_11436</name>
</gene>
<evidence type="ECO:0000313" key="1">
    <source>
        <dbReference type="EMBL" id="TCP17081.1"/>
    </source>
</evidence>
<proteinExistence type="predicted"/>
<dbReference type="AlphaFoldDB" id="A0A4R2N805"/>
<name>A0A4R2N805_9BURK</name>
<organism evidence="1 2">
    <name type="scientific">Simplicispira metamorpha</name>
    <dbReference type="NCBI Taxonomy" id="80881"/>
    <lineage>
        <taxon>Bacteria</taxon>
        <taxon>Pseudomonadati</taxon>
        <taxon>Pseudomonadota</taxon>
        <taxon>Betaproteobacteria</taxon>
        <taxon>Burkholderiales</taxon>
        <taxon>Comamonadaceae</taxon>
        <taxon>Simplicispira</taxon>
    </lineage>
</organism>
<dbReference type="OrthoDB" id="6188167at2"/>